<feature type="domain" description="Lipid II isoglutaminyl synthase (glutamine-hydrolyzing) subunit MurT C-terminal" evidence="4">
    <location>
        <begin position="313"/>
        <end position="421"/>
    </location>
</feature>
<comment type="function">
    <text evidence="2">The lipid II isoglutaminyl synthase complex catalyzes the formation of alpha-D-isoglutamine in the cell wall lipid II stem peptide. The MurT subunit catalyzes the ATP-dependent amidation of D-glutamate residue of lipid II, converting it to an isoglutamine residue.</text>
</comment>
<comment type="subunit">
    <text evidence="2">Forms a heterodimer with GatD.</text>
</comment>
<accession>A0A0H2VHD2</accession>
<evidence type="ECO:0000256" key="1">
    <source>
        <dbReference type="ARBA" id="ARBA00004752"/>
    </source>
</evidence>
<sequence>MRQWTATHMAKLARKASIAVGKKGTDLPGQIARRVDHNILRKLAKQVDDIVFISGTNGKTTTSNLIGHTLKKNQINIIHNNEGANMAAGITSAFIMQSSKNTNIAIIEIDEGSIPRVLNEVTPSMMVFTNFFRDQMDRFGEIDIMVDNIAKSISNKGIKLLLNADDPFVSRLKIASHSIVYYGMKKFAHDFEQSTMNESKYCPNCGRLLQYDYIHYNQIGHYHCECGFKREEPTYEVSSFDASPFLKMIINQSEFNMKIAGDFNSYNAIAAYTVLRELGLNDDAIRKGFETYTSDNGRMQYFSKNKKEAMINLAKNPAGMNASLSVGEQIDDKKIYVISLNDNAADGRDISWIYDADFEKLATQDIEAIIVSGTRAEELQLRLKLAEVEVPIKVEKDIYKATALTMKYSSFTVAIPNYTSLTPMLEQLNRSFEGGQS</sequence>
<dbReference type="RefSeq" id="WP_001830445.1">
    <property type="nucleotide sequence ID" value="NC_004461.1"/>
</dbReference>
<keyword evidence="2" id="KW-0436">Ligase</keyword>
<keyword evidence="2" id="KW-0479">Metal-binding</keyword>
<dbReference type="Pfam" id="PF08245">
    <property type="entry name" value="Mur_ligase_M"/>
    <property type="match status" value="1"/>
</dbReference>
<dbReference type="SUPFAM" id="SSF53623">
    <property type="entry name" value="MurD-like peptide ligases, catalytic domain"/>
    <property type="match status" value="1"/>
</dbReference>
<evidence type="ECO:0000313" key="5">
    <source>
        <dbReference type="EMBL" id="AAO05176.1"/>
    </source>
</evidence>
<proteinExistence type="inferred from homology"/>
<evidence type="ECO:0000256" key="2">
    <source>
        <dbReference type="HAMAP-Rule" id="MF_02214"/>
    </source>
</evidence>
<keyword evidence="2" id="KW-0573">Peptidoglycan synthesis</keyword>
<keyword evidence="2" id="KW-0862">Zinc</keyword>
<dbReference type="KEGG" id="sep:SE_1577"/>
<dbReference type="GO" id="GO:0005524">
    <property type="term" value="F:ATP binding"/>
    <property type="evidence" value="ECO:0007669"/>
    <property type="project" value="UniProtKB-UniRule"/>
</dbReference>
<dbReference type="PANTHER" id="PTHR23135">
    <property type="entry name" value="MUR LIGASE FAMILY MEMBER"/>
    <property type="match status" value="1"/>
</dbReference>
<comment type="catalytic activity">
    <reaction evidence="2">
        <text>beta-D-GlcNAc-(1-&gt;4)-Mur2Ac(oyl-L-Ala-gamma-D-Glu-L-Lys-D-Ala-D-Ala)-di-trans,octa-cis-undecaprenyl diphosphate + L-glutamine + ATP + H2O = beta-D-GlcNAc-(1-&gt;4)-Mur2Ac(oyl-L-Ala-D-isoglutaminyl-L-Lys-D-Ala-D-Ala)-di-trans,octa-cis-undecaprenyl diphosphate + L-glutamate + ADP + phosphate + H(+)</text>
        <dbReference type="Rhea" id="RHEA:57928"/>
        <dbReference type="ChEBI" id="CHEBI:15377"/>
        <dbReference type="ChEBI" id="CHEBI:15378"/>
        <dbReference type="ChEBI" id="CHEBI:29985"/>
        <dbReference type="ChEBI" id="CHEBI:30616"/>
        <dbReference type="ChEBI" id="CHEBI:43474"/>
        <dbReference type="ChEBI" id="CHEBI:58359"/>
        <dbReference type="ChEBI" id="CHEBI:60033"/>
        <dbReference type="ChEBI" id="CHEBI:62233"/>
        <dbReference type="ChEBI" id="CHEBI:456216"/>
        <dbReference type="EC" id="6.3.5.13"/>
    </reaction>
</comment>
<keyword evidence="2" id="KW-0067">ATP-binding</keyword>
<feature type="binding site" evidence="2">
    <location>
        <position position="224"/>
    </location>
    <ligand>
        <name>Zn(2+)</name>
        <dbReference type="ChEBI" id="CHEBI:29105"/>
    </ligand>
</feature>
<comment type="similarity">
    <text evidence="2">Belongs to the MurCDEF family. MurT subfamily.</text>
</comment>
<feature type="binding site" evidence="2">
    <location>
        <position position="226"/>
    </location>
    <ligand>
        <name>Zn(2+)</name>
        <dbReference type="ChEBI" id="CHEBI:29105"/>
    </ligand>
</feature>
<feature type="active site" evidence="2">
    <location>
        <position position="349"/>
    </location>
</feature>
<dbReference type="InterPro" id="IPR013221">
    <property type="entry name" value="Mur_ligase_cen"/>
</dbReference>
<dbReference type="EC" id="6.3.5.13" evidence="2"/>
<dbReference type="GeneID" id="50018323"/>
<dbReference type="eggNOG" id="COG0771">
    <property type="taxonomic scope" value="Bacteria"/>
</dbReference>
<evidence type="ECO:0000259" key="3">
    <source>
        <dbReference type="Pfam" id="PF08245"/>
    </source>
</evidence>
<name>A0A0H2VHD2_STAES</name>
<dbReference type="InterPro" id="IPR036565">
    <property type="entry name" value="Mur-like_cat_sf"/>
</dbReference>
<dbReference type="Proteomes" id="UP000001411">
    <property type="component" value="Chromosome"/>
</dbReference>
<dbReference type="InterPro" id="IPR043703">
    <property type="entry name" value="Lipid_II_synth_MurT"/>
</dbReference>
<comment type="pathway">
    <text evidence="1 2">Cell wall biogenesis; peptidoglycan biosynthesis.</text>
</comment>
<evidence type="ECO:0000259" key="4">
    <source>
        <dbReference type="Pfam" id="PF08353"/>
    </source>
</evidence>
<feature type="domain" description="Mur ligase central" evidence="3">
    <location>
        <begin position="53"/>
        <end position="274"/>
    </location>
</feature>
<comment type="catalytic activity">
    <reaction evidence="2">
        <text>beta-D-GlcNAc-(1-&gt;4)-Mur2Ac(oyl-L-Ala-gamma-D-O-P-Glu-L-Lys-D-Ala-D-Ala)-di-trans,octa-cis-undecaprenyl diphosphate + NH4(+) = beta-D-GlcNAc-(1-&gt;4)-Mur2Ac(oyl-L-Ala-D-isoglutaminyl-L-Lys-D-Ala-D-Ala)-di-trans,octa-cis-undecaprenyl diphosphate + phosphate + H(+)</text>
        <dbReference type="Rhea" id="RHEA:57932"/>
        <dbReference type="ChEBI" id="CHEBI:15378"/>
        <dbReference type="ChEBI" id="CHEBI:28938"/>
        <dbReference type="ChEBI" id="CHEBI:43474"/>
        <dbReference type="ChEBI" id="CHEBI:62233"/>
        <dbReference type="ChEBI" id="CHEBI:143132"/>
    </reaction>
</comment>
<dbReference type="PATRIC" id="fig|176280.10.peg.1541"/>
<reference evidence="5 6" key="1">
    <citation type="journal article" date="2003" name="Mol. Microbiol.">
        <title>Genome-based analysis of virulence genes in a non-biofilm-forming Staphylococcus epidermidis strain (ATCC 12228).</title>
        <authorList>
            <person name="Zhang Y.Q."/>
            <person name="Ren S.X."/>
            <person name="Li H.L."/>
            <person name="Wang Y.X."/>
            <person name="Fu G."/>
            <person name="Yang J."/>
            <person name="Qin Z.Q."/>
            <person name="Miao Y.G."/>
            <person name="Wang W.Y."/>
            <person name="Chen R.S."/>
            <person name="Shen Y."/>
            <person name="Chen Z."/>
            <person name="Yuan Z.H."/>
            <person name="Zhao G.P."/>
            <person name="Qu D."/>
            <person name="Danchin A."/>
            <person name="Wen Y.M."/>
        </authorList>
    </citation>
    <scope>NUCLEOTIDE SEQUENCE [LARGE SCALE GENOMIC DNA]</scope>
    <source>
        <strain evidence="6">ATCC 12228 / FDA PCI 1200</strain>
    </source>
</reference>
<dbReference type="Pfam" id="PF08353">
    <property type="entry name" value="MurT_C"/>
    <property type="match status" value="1"/>
</dbReference>
<feature type="binding site" evidence="2">
    <location>
        <position position="205"/>
    </location>
    <ligand>
        <name>Zn(2+)</name>
        <dbReference type="ChEBI" id="CHEBI:29105"/>
    </ligand>
</feature>
<evidence type="ECO:0000313" key="6">
    <source>
        <dbReference type="Proteomes" id="UP000001411"/>
    </source>
</evidence>
<dbReference type="GO" id="GO:0008270">
    <property type="term" value="F:zinc ion binding"/>
    <property type="evidence" value="ECO:0007669"/>
    <property type="project" value="UniProtKB-UniRule"/>
</dbReference>
<dbReference type="AlphaFoldDB" id="A0A0H2VHD2"/>
<gene>
    <name evidence="2" type="primary">murT</name>
    <name evidence="5" type="ordered locus">SE_1577</name>
</gene>
<dbReference type="OrthoDB" id="9803907at2"/>
<dbReference type="GO" id="GO:0140282">
    <property type="term" value="F:carbon-nitrogen ligase activity on lipid II"/>
    <property type="evidence" value="ECO:0007669"/>
    <property type="project" value="UniProtKB-UniRule"/>
</dbReference>
<dbReference type="EMBL" id="AE015929">
    <property type="protein sequence ID" value="AAO05176.1"/>
    <property type="molecule type" value="Genomic_DNA"/>
</dbReference>
<dbReference type="UniPathway" id="UPA00219"/>
<dbReference type="HAMAP" id="MF_02214">
    <property type="entry name" value="Lipid_II_synth_MurT"/>
    <property type="match status" value="1"/>
</dbReference>
<organism evidence="5 6">
    <name type="scientific">Staphylococcus epidermidis (strain ATCC 12228 / FDA PCI 1200)</name>
    <dbReference type="NCBI Taxonomy" id="176280"/>
    <lineage>
        <taxon>Bacteria</taxon>
        <taxon>Bacillati</taxon>
        <taxon>Bacillota</taxon>
        <taxon>Bacilli</taxon>
        <taxon>Bacillales</taxon>
        <taxon>Staphylococcaceae</taxon>
        <taxon>Staphylococcus</taxon>
    </lineage>
</organism>
<comment type="catalytic activity">
    <reaction evidence="2">
        <text>beta-D-GlcNAc-(1-&gt;4)-Mur2Ac(oyl-L-Ala-gamma-D-Glu-L-Lys-D-Ala-D-Ala)-di-trans,octa-cis-undecaprenyl diphosphate + ATP = beta-D-GlcNAc-(1-&gt;4)-Mur2Ac(oyl-L-Ala-gamma-D-O-P-Glu-L-Lys-D-Ala-D-Ala)-di-trans,octa-cis-undecaprenyl diphosphate + ADP</text>
        <dbReference type="Rhea" id="RHEA:59488"/>
        <dbReference type="ChEBI" id="CHEBI:30616"/>
        <dbReference type="ChEBI" id="CHEBI:60033"/>
        <dbReference type="ChEBI" id="CHEBI:143132"/>
        <dbReference type="ChEBI" id="CHEBI:456216"/>
    </reaction>
</comment>
<keyword evidence="2" id="KW-0961">Cell wall biogenesis/degradation</keyword>
<protein>
    <recommendedName>
        <fullName evidence="2">Lipid II isoglutaminyl synthase (glutamine-hydrolyzing) subunit MurT</fullName>
        <ecNumber evidence="2">6.3.5.13</ecNumber>
    </recommendedName>
</protein>
<dbReference type="GO" id="GO:0071555">
    <property type="term" value="P:cell wall organization"/>
    <property type="evidence" value="ECO:0007669"/>
    <property type="project" value="UniProtKB-KW"/>
</dbReference>
<keyword evidence="2" id="KW-0133">Cell shape</keyword>
<dbReference type="GO" id="GO:0009252">
    <property type="term" value="P:peptidoglycan biosynthetic process"/>
    <property type="evidence" value="ECO:0007669"/>
    <property type="project" value="UniProtKB-UniRule"/>
</dbReference>
<dbReference type="HOGENOM" id="CLU_041534_0_0_9"/>
<keyword evidence="2" id="KW-0547">Nucleotide-binding</keyword>
<dbReference type="Gene3D" id="3.40.1190.10">
    <property type="entry name" value="Mur-like, catalytic domain"/>
    <property type="match status" value="1"/>
</dbReference>
<dbReference type="GO" id="GO:0008360">
    <property type="term" value="P:regulation of cell shape"/>
    <property type="evidence" value="ECO:0007669"/>
    <property type="project" value="UniProtKB-KW"/>
</dbReference>
<feature type="binding site" evidence="2">
    <location>
        <position position="202"/>
    </location>
    <ligand>
        <name>Zn(2+)</name>
        <dbReference type="ChEBI" id="CHEBI:29105"/>
    </ligand>
</feature>
<dbReference type="InterPro" id="IPR013564">
    <property type="entry name" value="MurT_C"/>
</dbReference>
<dbReference type="PANTHER" id="PTHR23135:SF7">
    <property type="entry name" value="LIPID II ISOGLUTAMINYL SYNTHASE (GLUTAMINE-HYDROLYZING) SUBUNIT MURT"/>
    <property type="match status" value="1"/>
</dbReference>
<dbReference type="GO" id="GO:0016881">
    <property type="term" value="F:acid-amino acid ligase activity"/>
    <property type="evidence" value="ECO:0007669"/>
    <property type="project" value="InterPro"/>
</dbReference>